<feature type="compositionally biased region" description="Acidic residues" evidence="1">
    <location>
        <begin position="94"/>
        <end position="107"/>
    </location>
</feature>
<evidence type="ECO:0000313" key="2">
    <source>
        <dbReference type="EMBL" id="MBW0506538.1"/>
    </source>
</evidence>
<dbReference type="EMBL" id="AVOT02019156">
    <property type="protein sequence ID" value="MBW0506538.1"/>
    <property type="molecule type" value="Genomic_DNA"/>
</dbReference>
<organism evidence="2 3">
    <name type="scientific">Austropuccinia psidii MF-1</name>
    <dbReference type="NCBI Taxonomy" id="1389203"/>
    <lineage>
        <taxon>Eukaryota</taxon>
        <taxon>Fungi</taxon>
        <taxon>Dikarya</taxon>
        <taxon>Basidiomycota</taxon>
        <taxon>Pucciniomycotina</taxon>
        <taxon>Pucciniomycetes</taxon>
        <taxon>Pucciniales</taxon>
        <taxon>Sphaerophragmiaceae</taxon>
        <taxon>Austropuccinia</taxon>
    </lineage>
</organism>
<comment type="caution">
    <text evidence="2">The sequence shown here is derived from an EMBL/GenBank/DDBJ whole genome shotgun (WGS) entry which is preliminary data.</text>
</comment>
<dbReference type="Proteomes" id="UP000765509">
    <property type="component" value="Unassembled WGS sequence"/>
</dbReference>
<sequence>MAKNGFGAILDHSYQCWSRPSPWPILKVFGSYSLQAVDVTGSRQRDVARWTNFGGSIQAGGRPISSNSEVPISRINNEGVVKRIRQIDNSPPNPDDEGSDELDDEEV</sequence>
<proteinExistence type="predicted"/>
<name>A0A9Q3DRW8_9BASI</name>
<accession>A0A9Q3DRW8</accession>
<feature type="region of interest" description="Disordered" evidence="1">
    <location>
        <begin position="82"/>
        <end position="107"/>
    </location>
</feature>
<evidence type="ECO:0000313" key="3">
    <source>
        <dbReference type="Proteomes" id="UP000765509"/>
    </source>
</evidence>
<keyword evidence="3" id="KW-1185">Reference proteome</keyword>
<protein>
    <submittedName>
        <fullName evidence="2">Uncharacterized protein</fullName>
    </submittedName>
</protein>
<dbReference type="AlphaFoldDB" id="A0A9Q3DRW8"/>
<evidence type="ECO:0000256" key="1">
    <source>
        <dbReference type="SAM" id="MobiDB-lite"/>
    </source>
</evidence>
<gene>
    <name evidence="2" type="ORF">O181_046253</name>
</gene>
<reference evidence="2" key="1">
    <citation type="submission" date="2021-03" db="EMBL/GenBank/DDBJ databases">
        <title>Draft genome sequence of rust myrtle Austropuccinia psidii MF-1, a brazilian biotype.</title>
        <authorList>
            <person name="Quecine M.C."/>
            <person name="Pachon D.M.R."/>
            <person name="Bonatelli M.L."/>
            <person name="Correr F.H."/>
            <person name="Franceschini L.M."/>
            <person name="Leite T.F."/>
            <person name="Margarido G.R.A."/>
            <person name="Almeida C.A."/>
            <person name="Ferrarezi J.A."/>
            <person name="Labate C.A."/>
        </authorList>
    </citation>
    <scope>NUCLEOTIDE SEQUENCE</scope>
    <source>
        <strain evidence="2">MF-1</strain>
    </source>
</reference>